<evidence type="ECO:0000313" key="2">
    <source>
        <dbReference type="EMBL" id="GMG25319.1"/>
    </source>
</evidence>
<reference evidence="2" key="1">
    <citation type="submission" date="2023-04" db="EMBL/GenBank/DDBJ databases">
        <title>Aspergillus oryzae NBRC 4228.</title>
        <authorList>
            <person name="Ichikawa N."/>
            <person name="Sato H."/>
            <person name="Tonouchi N."/>
        </authorList>
    </citation>
    <scope>NUCLEOTIDE SEQUENCE</scope>
    <source>
        <strain evidence="2">NBRC 4228</strain>
    </source>
</reference>
<dbReference type="AlphaFoldDB" id="A0AAN4YGK5"/>
<proteinExistence type="predicted"/>
<evidence type="ECO:0000256" key="1">
    <source>
        <dbReference type="SAM" id="MobiDB-lite"/>
    </source>
</evidence>
<organism evidence="2 3">
    <name type="scientific">Aspergillus oryzae</name>
    <name type="common">Yellow koji mold</name>
    <dbReference type="NCBI Taxonomy" id="5062"/>
    <lineage>
        <taxon>Eukaryota</taxon>
        <taxon>Fungi</taxon>
        <taxon>Dikarya</taxon>
        <taxon>Ascomycota</taxon>
        <taxon>Pezizomycotina</taxon>
        <taxon>Eurotiomycetes</taxon>
        <taxon>Eurotiomycetidae</taxon>
        <taxon>Eurotiales</taxon>
        <taxon>Aspergillaceae</taxon>
        <taxon>Aspergillus</taxon>
        <taxon>Aspergillus subgen. Circumdati</taxon>
    </lineage>
</organism>
<evidence type="ECO:0000313" key="3">
    <source>
        <dbReference type="Proteomes" id="UP001165205"/>
    </source>
</evidence>
<name>A0AAN4YGK5_ASPOZ</name>
<accession>A0AAN4YGK5</accession>
<dbReference type="Proteomes" id="UP001165205">
    <property type="component" value="Unassembled WGS sequence"/>
</dbReference>
<gene>
    <name evidence="2" type="ORF">Aory04_000238400</name>
</gene>
<sequence>MLLQPRIAQLQVLTSQYPSQETDESRCTYDEDPTLGSHPSKRDRGTVPYTNSLGMAGSHRQVMKDLKFGRLLLATSV</sequence>
<protein>
    <submittedName>
        <fullName evidence="2">Unnamed protein product</fullName>
    </submittedName>
</protein>
<dbReference type="EMBL" id="BSYA01000017">
    <property type="protein sequence ID" value="GMG25319.1"/>
    <property type="molecule type" value="Genomic_DNA"/>
</dbReference>
<comment type="caution">
    <text evidence="2">The sequence shown here is derived from an EMBL/GenBank/DDBJ whole genome shotgun (WGS) entry which is preliminary data.</text>
</comment>
<feature type="region of interest" description="Disordered" evidence="1">
    <location>
        <begin position="16"/>
        <end position="48"/>
    </location>
</feature>